<evidence type="ECO:0000256" key="14">
    <source>
        <dbReference type="ARBA" id="ARBA00049494"/>
    </source>
</evidence>
<dbReference type="PANTHER" id="PTHR22749">
    <property type="entry name" value="RIBOFLAVIN KINASE/FMN ADENYLYLTRANSFERASE"/>
    <property type="match status" value="1"/>
</dbReference>
<evidence type="ECO:0000256" key="13">
    <source>
        <dbReference type="ARBA" id="ARBA00047880"/>
    </source>
</evidence>
<dbReference type="InterPro" id="IPR015865">
    <property type="entry name" value="Riboflavin_kinase_bac/euk"/>
</dbReference>
<comment type="catalytic activity">
    <reaction evidence="13 15">
        <text>riboflavin + ATP = FMN + ADP + H(+)</text>
        <dbReference type="Rhea" id="RHEA:14357"/>
        <dbReference type="ChEBI" id="CHEBI:15378"/>
        <dbReference type="ChEBI" id="CHEBI:30616"/>
        <dbReference type="ChEBI" id="CHEBI:57986"/>
        <dbReference type="ChEBI" id="CHEBI:58210"/>
        <dbReference type="ChEBI" id="CHEBI:456216"/>
        <dbReference type="EC" id="2.7.1.26"/>
    </reaction>
</comment>
<dbReference type="GO" id="GO:0009231">
    <property type="term" value="P:riboflavin biosynthetic process"/>
    <property type="evidence" value="ECO:0007669"/>
    <property type="project" value="InterPro"/>
</dbReference>
<dbReference type="GO" id="GO:0008531">
    <property type="term" value="F:riboflavin kinase activity"/>
    <property type="evidence" value="ECO:0007669"/>
    <property type="project" value="UniProtKB-UniRule"/>
</dbReference>
<dbReference type="Gene3D" id="3.40.50.620">
    <property type="entry name" value="HUPs"/>
    <property type="match status" value="1"/>
</dbReference>
<evidence type="ECO:0000256" key="10">
    <source>
        <dbReference type="ARBA" id="ARBA00022827"/>
    </source>
</evidence>
<dbReference type="Pfam" id="PF06574">
    <property type="entry name" value="FAD_syn"/>
    <property type="match status" value="1"/>
</dbReference>
<reference evidence="17" key="1">
    <citation type="submission" date="2023-03" db="EMBL/GenBank/DDBJ databases">
        <title>Andean soil-derived lignocellulolytic bacterial consortium as a source of novel taxa and putative plastic-active enzymes.</title>
        <authorList>
            <person name="Diaz-Garcia L."/>
            <person name="Chuvochina M."/>
            <person name="Feuerriegel G."/>
            <person name="Bunk B."/>
            <person name="Sproer C."/>
            <person name="Streit W.R."/>
            <person name="Rodriguez L.M."/>
            <person name="Overmann J."/>
            <person name="Jimenez D.J."/>
        </authorList>
    </citation>
    <scope>NUCLEOTIDE SEQUENCE</scope>
    <source>
        <strain evidence="17">MAG 3858</strain>
    </source>
</reference>
<comment type="function">
    <text evidence="1">Catalyzes the phosphorylation of riboflavin to FMN followed by the adenylation of FMN to FAD.</text>
</comment>
<keyword evidence="6 15" id="KW-0808">Transferase</keyword>
<dbReference type="GO" id="GO:0009398">
    <property type="term" value="P:FMN biosynthetic process"/>
    <property type="evidence" value="ECO:0007669"/>
    <property type="project" value="UniProtKB-UniRule"/>
</dbReference>
<dbReference type="AlphaFoldDB" id="A0AAJ5W5V0"/>
<comment type="pathway">
    <text evidence="3 15">Cofactor biosynthesis; FMN biosynthesis; FMN from riboflavin (ATP route): step 1/1.</text>
</comment>
<dbReference type="SUPFAM" id="SSF82114">
    <property type="entry name" value="Riboflavin kinase-like"/>
    <property type="match status" value="1"/>
</dbReference>
<dbReference type="PANTHER" id="PTHR22749:SF6">
    <property type="entry name" value="RIBOFLAVIN KINASE"/>
    <property type="match status" value="1"/>
</dbReference>
<evidence type="ECO:0000256" key="6">
    <source>
        <dbReference type="ARBA" id="ARBA00022679"/>
    </source>
</evidence>
<dbReference type="Pfam" id="PF01687">
    <property type="entry name" value="Flavokinase"/>
    <property type="match status" value="1"/>
</dbReference>
<gene>
    <name evidence="17" type="ORF">P0Y49_17835</name>
</gene>
<keyword evidence="5 15" id="KW-0288">FMN</keyword>
<dbReference type="FunFam" id="3.40.50.620:FF:000021">
    <property type="entry name" value="Riboflavin biosynthesis protein"/>
    <property type="match status" value="1"/>
</dbReference>
<dbReference type="InterPro" id="IPR004821">
    <property type="entry name" value="Cyt_trans-like"/>
</dbReference>
<evidence type="ECO:0000313" key="18">
    <source>
        <dbReference type="Proteomes" id="UP001214530"/>
    </source>
</evidence>
<keyword evidence="11 15" id="KW-0067">ATP-binding</keyword>
<evidence type="ECO:0000256" key="5">
    <source>
        <dbReference type="ARBA" id="ARBA00022643"/>
    </source>
</evidence>
<protein>
    <recommendedName>
        <fullName evidence="15">Riboflavin biosynthesis protein</fullName>
    </recommendedName>
    <domain>
        <recommendedName>
            <fullName evidence="15">Riboflavin kinase</fullName>
            <ecNumber evidence="15">2.7.1.26</ecNumber>
        </recommendedName>
        <alternativeName>
            <fullName evidence="15">Flavokinase</fullName>
        </alternativeName>
    </domain>
    <domain>
        <recommendedName>
            <fullName evidence="15">FMN adenylyltransferase</fullName>
            <ecNumber evidence="15">2.7.7.2</ecNumber>
        </recommendedName>
        <alternativeName>
            <fullName evidence="15">FAD pyrophosphorylase</fullName>
        </alternativeName>
        <alternativeName>
            <fullName evidence="15">FAD synthase</fullName>
        </alternativeName>
    </domain>
</protein>
<proteinExistence type="inferred from homology"/>
<dbReference type="EC" id="2.7.1.26" evidence="15"/>
<keyword evidence="7 15" id="KW-0548">Nucleotidyltransferase</keyword>
<dbReference type="CDD" id="cd02064">
    <property type="entry name" value="FAD_synthetase_N"/>
    <property type="match status" value="1"/>
</dbReference>
<name>A0AAJ5W5V0_9SPHI</name>
<dbReference type="SUPFAM" id="SSF52374">
    <property type="entry name" value="Nucleotidylyl transferase"/>
    <property type="match status" value="1"/>
</dbReference>
<dbReference type="InterPro" id="IPR002606">
    <property type="entry name" value="Riboflavin_kinase_bac"/>
</dbReference>
<evidence type="ECO:0000256" key="12">
    <source>
        <dbReference type="ARBA" id="ARBA00023268"/>
    </source>
</evidence>
<dbReference type="GO" id="GO:0006747">
    <property type="term" value="P:FAD biosynthetic process"/>
    <property type="evidence" value="ECO:0007669"/>
    <property type="project" value="UniProtKB-UniRule"/>
</dbReference>
<evidence type="ECO:0000256" key="7">
    <source>
        <dbReference type="ARBA" id="ARBA00022695"/>
    </source>
</evidence>
<dbReference type="NCBIfam" id="TIGR00083">
    <property type="entry name" value="ribF"/>
    <property type="match status" value="1"/>
</dbReference>
<comment type="similarity">
    <text evidence="15">Belongs to the ribF family.</text>
</comment>
<sequence length="311" mass="34898">MKIYNHFSEFKRLNNAVVTIGTFDGVHYGHQKIIKRLCELAKATGGESVILTFFPHPRLIIDPENQDLKMINTIDEKARILAGLGVDHLIITPFTRDFSNLSPAEYIKNILVDTIGIKHLIVGYDHRFGKDRAGGMPELEAEAKTYGYKIEVIPEQDINDVAVSSTKIRNALLSGKVALAANYLGYHFSLHGRVIKGDKIGRTIGFPTANIFIEETYKLIPSDGIYAVTVDMAGQTFKGMAYIGQRPTINGMTRNIEVNIFDFNQEIYGQDITMTFLKFLREDVKFTGLEALKLQLQKDKEATLAYFNALS</sequence>
<evidence type="ECO:0000256" key="8">
    <source>
        <dbReference type="ARBA" id="ARBA00022741"/>
    </source>
</evidence>
<dbReference type="NCBIfam" id="NF004162">
    <property type="entry name" value="PRK05627.1-5"/>
    <property type="match status" value="1"/>
</dbReference>
<dbReference type="InterPro" id="IPR023468">
    <property type="entry name" value="Riboflavin_kinase"/>
</dbReference>
<dbReference type="Gene3D" id="2.40.30.30">
    <property type="entry name" value="Riboflavin kinase-like"/>
    <property type="match status" value="1"/>
</dbReference>
<dbReference type="PIRSF" id="PIRSF004491">
    <property type="entry name" value="FAD_Synth"/>
    <property type="match status" value="1"/>
</dbReference>
<dbReference type="GO" id="GO:0005524">
    <property type="term" value="F:ATP binding"/>
    <property type="evidence" value="ECO:0007669"/>
    <property type="project" value="UniProtKB-UniRule"/>
</dbReference>
<dbReference type="EMBL" id="CP119313">
    <property type="protein sequence ID" value="WEK18651.1"/>
    <property type="molecule type" value="Genomic_DNA"/>
</dbReference>
<evidence type="ECO:0000259" key="16">
    <source>
        <dbReference type="SMART" id="SM00904"/>
    </source>
</evidence>
<dbReference type="Proteomes" id="UP001214530">
    <property type="component" value="Chromosome"/>
</dbReference>
<evidence type="ECO:0000256" key="9">
    <source>
        <dbReference type="ARBA" id="ARBA00022777"/>
    </source>
</evidence>
<dbReference type="EC" id="2.7.7.2" evidence="15"/>
<dbReference type="InterPro" id="IPR023465">
    <property type="entry name" value="Riboflavin_kinase_dom_sf"/>
</dbReference>
<dbReference type="NCBIfam" id="NF004160">
    <property type="entry name" value="PRK05627.1-3"/>
    <property type="match status" value="1"/>
</dbReference>
<dbReference type="GO" id="GO:0003919">
    <property type="term" value="F:FMN adenylyltransferase activity"/>
    <property type="evidence" value="ECO:0007669"/>
    <property type="project" value="UniProtKB-UniRule"/>
</dbReference>
<keyword evidence="4 15" id="KW-0285">Flavoprotein</keyword>
<comment type="pathway">
    <text evidence="2 15">Cofactor biosynthesis; FAD biosynthesis; FAD from FMN: step 1/1.</text>
</comment>
<keyword evidence="12" id="KW-0511">Multifunctional enzyme</keyword>
<evidence type="ECO:0000256" key="11">
    <source>
        <dbReference type="ARBA" id="ARBA00022840"/>
    </source>
</evidence>
<evidence type="ECO:0000256" key="3">
    <source>
        <dbReference type="ARBA" id="ARBA00005201"/>
    </source>
</evidence>
<evidence type="ECO:0000256" key="15">
    <source>
        <dbReference type="PIRNR" id="PIRNR004491"/>
    </source>
</evidence>
<evidence type="ECO:0000256" key="1">
    <source>
        <dbReference type="ARBA" id="ARBA00002121"/>
    </source>
</evidence>
<dbReference type="InterPro" id="IPR014729">
    <property type="entry name" value="Rossmann-like_a/b/a_fold"/>
</dbReference>
<dbReference type="NCBIfam" id="TIGR00125">
    <property type="entry name" value="cyt_tran_rel"/>
    <property type="match status" value="1"/>
</dbReference>
<dbReference type="InterPro" id="IPR015864">
    <property type="entry name" value="FAD_synthase"/>
</dbReference>
<dbReference type="SMART" id="SM00904">
    <property type="entry name" value="Flavokinase"/>
    <property type="match status" value="1"/>
</dbReference>
<organism evidence="17 18">
    <name type="scientific">Candidatus Pedobacter colombiensis</name>
    <dbReference type="NCBI Taxonomy" id="3121371"/>
    <lineage>
        <taxon>Bacteria</taxon>
        <taxon>Pseudomonadati</taxon>
        <taxon>Bacteroidota</taxon>
        <taxon>Sphingobacteriia</taxon>
        <taxon>Sphingobacteriales</taxon>
        <taxon>Sphingobacteriaceae</taxon>
        <taxon>Pedobacter</taxon>
    </lineage>
</organism>
<keyword evidence="8 15" id="KW-0547">Nucleotide-binding</keyword>
<keyword evidence="9 15" id="KW-0418">Kinase</keyword>
<evidence type="ECO:0000313" key="17">
    <source>
        <dbReference type="EMBL" id="WEK18651.1"/>
    </source>
</evidence>
<evidence type="ECO:0000256" key="4">
    <source>
        <dbReference type="ARBA" id="ARBA00022630"/>
    </source>
</evidence>
<accession>A0AAJ5W5V0</accession>
<feature type="domain" description="Riboflavin kinase" evidence="16">
    <location>
        <begin position="183"/>
        <end position="308"/>
    </location>
</feature>
<keyword evidence="10 15" id="KW-0274">FAD</keyword>
<comment type="catalytic activity">
    <reaction evidence="14 15">
        <text>FMN + ATP + H(+) = FAD + diphosphate</text>
        <dbReference type="Rhea" id="RHEA:17237"/>
        <dbReference type="ChEBI" id="CHEBI:15378"/>
        <dbReference type="ChEBI" id="CHEBI:30616"/>
        <dbReference type="ChEBI" id="CHEBI:33019"/>
        <dbReference type="ChEBI" id="CHEBI:57692"/>
        <dbReference type="ChEBI" id="CHEBI:58210"/>
        <dbReference type="EC" id="2.7.7.2"/>
    </reaction>
</comment>
<evidence type="ECO:0000256" key="2">
    <source>
        <dbReference type="ARBA" id="ARBA00004726"/>
    </source>
</evidence>